<dbReference type="InterPro" id="IPR040442">
    <property type="entry name" value="Pyrv_kinase-like_dom_sf"/>
</dbReference>
<dbReference type="STRING" id="84698.SAMN04488528_100892"/>
<dbReference type="AlphaFoldDB" id="A0A1I0XFW1"/>
<feature type="domain" description="Pyruvate kinase barrel" evidence="15">
    <location>
        <begin position="2"/>
        <end position="324"/>
    </location>
</feature>
<dbReference type="Proteomes" id="UP000198619">
    <property type="component" value="Unassembled WGS sequence"/>
</dbReference>
<evidence type="ECO:0000256" key="3">
    <source>
        <dbReference type="ARBA" id="ARBA00008663"/>
    </source>
</evidence>
<evidence type="ECO:0000256" key="9">
    <source>
        <dbReference type="ARBA" id="ARBA00022777"/>
    </source>
</evidence>
<evidence type="ECO:0000256" key="12">
    <source>
        <dbReference type="ARBA" id="ARBA00023152"/>
    </source>
</evidence>
<dbReference type="GO" id="GO:0004743">
    <property type="term" value="F:pyruvate kinase activity"/>
    <property type="evidence" value="ECO:0007669"/>
    <property type="project" value="UniProtKB-EC"/>
</dbReference>
<evidence type="ECO:0000256" key="1">
    <source>
        <dbReference type="ARBA" id="ARBA00001958"/>
    </source>
</evidence>
<evidence type="ECO:0000256" key="10">
    <source>
        <dbReference type="ARBA" id="ARBA00022840"/>
    </source>
</evidence>
<dbReference type="GO" id="GO:0000287">
    <property type="term" value="F:magnesium ion binding"/>
    <property type="evidence" value="ECO:0007669"/>
    <property type="project" value="InterPro"/>
</dbReference>
<comment type="catalytic activity">
    <reaction evidence="14">
        <text>pyruvate + ATP = phosphoenolpyruvate + ADP + H(+)</text>
        <dbReference type="Rhea" id="RHEA:18157"/>
        <dbReference type="ChEBI" id="CHEBI:15361"/>
        <dbReference type="ChEBI" id="CHEBI:15378"/>
        <dbReference type="ChEBI" id="CHEBI:30616"/>
        <dbReference type="ChEBI" id="CHEBI:58702"/>
        <dbReference type="ChEBI" id="CHEBI:456216"/>
        <dbReference type="EC" id="2.7.1.40"/>
    </reaction>
</comment>
<evidence type="ECO:0000313" key="17">
    <source>
        <dbReference type="Proteomes" id="UP000198619"/>
    </source>
</evidence>
<evidence type="ECO:0000256" key="14">
    <source>
        <dbReference type="RuleBase" id="RU000504"/>
    </source>
</evidence>
<comment type="pathway">
    <text evidence="2 14">Carbohydrate degradation; glycolysis; pyruvate from D-glyceraldehyde 3-phosphate: step 5/5.</text>
</comment>
<dbReference type="Gene3D" id="2.40.33.10">
    <property type="entry name" value="PK beta-barrel domain-like"/>
    <property type="match status" value="1"/>
</dbReference>
<dbReference type="GO" id="GO:0005524">
    <property type="term" value="F:ATP binding"/>
    <property type="evidence" value="ECO:0007669"/>
    <property type="project" value="UniProtKB-KW"/>
</dbReference>
<keyword evidence="6 14" id="KW-0808">Transferase</keyword>
<dbReference type="InterPro" id="IPR011037">
    <property type="entry name" value="Pyrv_Knase-like_insert_dom_sf"/>
</dbReference>
<accession>A0A1I0XFW1</accession>
<dbReference type="Pfam" id="PF00224">
    <property type="entry name" value="PK"/>
    <property type="match status" value="1"/>
</dbReference>
<evidence type="ECO:0000256" key="2">
    <source>
        <dbReference type="ARBA" id="ARBA00004997"/>
    </source>
</evidence>
<dbReference type="InterPro" id="IPR015813">
    <property type="entry name" value="Pyrv/PenolPyrv_kinase-like_dom"/>
</dbReference>
<keyword evidence="13 16" id="KW-0670">Pyruvate</keyword>
<organism evidence="16 17">
    <name type="scientific">Clostridium frigidicarnis</name>
    <dbReference type="NCBI Taxonomy" id="84698"/>
    <lineage>
        <taxon>Bacteria</taxon>
        <taxon>Bacillati</taxon>
        <taxon>Bacillota</taxon>
        <taxon>Clostridia</taxon>
        <taxon>Eubacteriales</taxon>
        <taxon>Clostridiaceae</taxon>
        <taxon>Clostridium</taxon>
    </lineage>
</organism>
<keyword evidence="12 14" id="KW-0324">Glycolysis</keyword>
<dbReference type="PANTHER" id="PTHR11817">
    <property type="entry name" value="PYRUVATE KINASE"/>
    <property type="match status" value="1"/>
</dbReference>
<protein>
    <recommendedName>
        <fullName evidence="5 14">Pyruvate kinase</fullName>
        <ecNumber evidence="4 14">2.7.1.40</ecNumber>
    </recommendedName>
</protein>
<dbReference type="Gene3D" id="3.20.20.60">
    <property type="entry name" value="Phosphoenolpyruvate-binding domains"/>
    <property type="match status" value="1"/>
</dbReference>
<keyword evidence="10" id="KW-0067">ATP-binding</keyword>
<keyword evidence="9 14" id="KW-0418">Kinase</keyword>
<dbReference type="PRINTS" id="PR01050">
    <property type="entry name" value="PYRUVTKNASE"/>
</dbReference>
<keyword evidence="11 14" id="KW-0460">Magnesium</keyword>
<dbReference type="EC" id="2.7.1.40" evidence="4 14"/>
<evidence type="ECO:0000256" key="4">
    <source>
        <dbReference type="ARBA" id="ARBA00012142"/>
    </source>
</evidence>
<evidence type="ECO:0000256" key="11">
    <source>
        <dbReference type="ARBA" id="ARBA00022842"/>
    </source>
</evidence>
<dbReference type="InterPro" id="IPR015793">
    <property type="entry name" value="Pyrv_Knase_brl"/>
</dbReference>
<evidence type="ECO:0000313" key="16">
    <source>
        <dbReference type="EMBL" id="SFA99969.1"/>
    </source>
</evidence>
<evidence type="ECO:0000256" key="6">
    <source>
        <dbReference type="ARBA" id="ARBA00022679"/>
    </source>
</evidence>
<dbReference type="GO" id="GO:0030955">
    <property type="term" value="F:potassium ion binding"/>
    <property type="evidence" value="ECO:0007669"/>
    <property type="project" value="InterPro"/>
</dbReference>
<dbReference type="GO" id="GO:0016301">
    <property type="term" value="F:kinase activity"/>
    <property type="evidence" value="ECO:0007669"/>
    <property type="project" value="UniProtKB-KW"/>
</dbReference>
<proteinExistence type="inferred from homology"/>
<dbReference type="EMBL" id="FOKI01000008">
    <property type="protein sequence ID" value="SFA99969.1"/>
    <property type="molecule type" value="Genomic_DNA"/>
</dbReference>
<evidence type="ECO:0000256" key="13">
    <source>
        <dbReference type="ARBA" id="ARBA00023317"/>
    </source>
</evidence>
<gene>
    <name evidence="16" type="ORF">SAMN04488528_100892</name>
</gene>
<dbReference type="SUPFAM" id="SSF50800">
    <property type="entry name" value="PK beta-barrel domain-like"/>
    <property type="match status" value="1"/>
</dbReference>
<comment type="cofactor">
    <cofactor evidence="1">
        <name>K(+)</name>
        <dbReference type="ChEBI" id="CHEBI:29103"/>
    </cofactor>
</comment>
<keyword evidence="17" id="KW-1185">Reference proteome</keyword>
<dbReference type="InterPro" id="IPR001697">
    <property type="entry name" value="Pyr_Knase"/>
</dbReference>
<evidence type="ECO:0000259" key="15">
    <source>
        <dbReference type="Pfam" id="PF00224"/>
    </source>
</evidence>
<evidence type="ECO:0000256" key="5">
    <source>
        <dbReference type="ARBA" id="ARBA00018587"/>
    </source>
</evidence>
<dbReference type="RefSeq" id="WP_090040038.1">
    <property type="nucleotide sequence ID" value="NZ_FOKI01000008.1"/>
</dbReference>
<keyword evidence="8" id="KW-0547">Nucleotide-binding</keyword>
<sequence>MKLICSIGPIVKSIYDIDNMLCSGMDIPRFNFSHISYEKSEKFINYIQNKYKETKILGDIQGNKIRVSNIYEDKEIKVNTGQVIIFSTEDFYRKSLNKNNIVPIVYNGEFDDILEAKEILMKDGTMKFKIVERNKDNIKTQVVLGGIIRKEKGINAKGMKRKYTYLSSKDKKDIKWCLYKHLDIICLSYVTGEEELKEAREYIKSFENFIENFKMPLIWAKVECREAFDKLDSIINESDGIILGRGDLKSEVNIEEIPILQRNITSKMKNSKKDLIIATYVLESLKKSQIPSISEVNDIFNFIEKGVNGFMLCGEVSISRYALNNIEFMRNLVEKYTFVKE</sequence>
<keyword evidence="7" id="KW-0479">Metal-binding</keyword>
<reference evidence="16 17" key="1">
    <citation type="submission" date="2016-10" db="EMBL/GenBank/DDBJ databases">
        <authorList>
            <person name="de Groot N.N."/>
        </authorList>
    </citation>
    <scope>NUCLEOTIDE SEQUENCE [LARGE SCALE GENOMIC DNA]</scope>
    <source>
        <strain evidence="16 17">DSM 12271</strain>
    </source>
</reference>
<name>A0A1I0XFW1_9CLOT</name>
<evidence type="ECO:0000256" key="7">
    <source>
        <dbReference type="ARBA" id="ARBA00022723"/>
    </source>
</evidence>
<dbReference type="InterPro" id="IPR015806">
    <property type="entry name" value="Pyrv_Knase_insert_dom_sf"/>
</dbReference>
<dbReference type="OrthoDB" id="2031270at2"/>
<comment type="similarity">
    <text evidence="3 14">Belongs to the pyruvate kinase family.</text>
</comment>
<dbReference type="UniPathway" id="UPA00109">
    <property type="reaction ID" value="UER00188"/>
</dbReference>
<evidence type="ECO:0000256" key="8">
    <source>
        <dbReference type="ARBA" id="ARBA00022741"/>
    </source>
</evidence>
<dbReference type="SUPFAM" id="SSF51621">
    <property type="entry name" value="Phosphoenolpyruvate/pyruvate domain"/>
    <property type="match status" value="1"/>
</dbReference>